<dbReference type="InterPro" id="IPR013766">
    <property type="entry name" value="Thioredoxin_domain"/>
</dbReference>
<comment type="caution">
    <text evidence="2">The sequence shown here is derived from an EMBL/GenBank/DDBJ whole genome shotgun (WGS) entry which is preliminary data.</text>
</comment>
<gene>
    <name evidence="2" type="primary">ykuV</name>
    <name evidence="2" type="ORF">GCM10008986_21300</name>
</gene>
<dbReference type="Pfam" id="PF08534">
    <property type="entry name" value="Redoxin"/>
    <property type="match status" value="1"/>
</dbReference>
<dbReference type="Proteomes" id="UP001500880">
    <property type="component" value="Unassembled WGS sequence"/>
</dbReference>
<keyword evidence="3" id="KW-1185">Reference proteome</keyword>
<reference evidence="2 3" key="1">
    <citation type="journal article" date="2019" name="Int. J. Syst. Evol. Microbiol.">
        <title>The Global Catalogue of Microorganisms (GCM) 10K type strain sequencing project: providing services to taxonomists for standard genome sequencing and annotation.</title>
        <authorList>
            <consortium name="The Broad Institute Genomics Platform"/>
            <consortium name="The Broad Institute Genome Sequencing Center for Infectious Disease"/>
            <person name="Wu L."/>
            <person name="Ma J."/>
        </authorList>
    </citation>
    <scope>NUCLEOTIDE SEQUENCE [LARGE SCALE GENOMIC DNA]</scope>
    <source>
        <strain evidence="2 3">JCM 12389</strain>
    </source>
</reference>
<dbReference type="EMBL" id="BAAADO010000004">
    <property type="protein sequence ID" value="GAA0494448.1"/>
    <property type="molecule type" value="Genomic_DNA"/>
</dbReference>
<dbReference type="InterPro" id="IPR050553">
    <property type="entry name" value="Thioredoxin_ResA/DsbE_sf"/>
</dbReference>
<dbReference type="InterPro" id="IPR013740">
    <property type="entry name" value="Redoxin"/>
</dbReference>
<dbReference type="PANTHER" id="PTHR42852:SF12">
    <property type="entry name" value="THIOL-DISULFIDE OXIDOREDUCTASE YKUV"/>
    <property type="match status" value="1"/>
</dbReference>
<evidence type="ECO:0000313" key="3">
    <source>
        <dbReference type="Proteomes" id="UP001500880"/>
    </source>
</evidence>
<dbReference type="InterPro" id="IPR036249">
    <property type="entry name" value="Thioredoxin-like_sf"/>
</dbReference>
<proteinExistence type="predicted"/>
<organism evidence="2 3">
    <name type="scientific">Salinibacillus aidingensis</name>
    <dbReference type="NCBI Taxonomy" id="237684"/>
    <lineage>
        <taxon>Bacteria</taxon>
        <taxon>Bacillati</taxon>
        <taxon>Bacillota</taxon>
        <taxon>Bacilli</taxon>
        <taxon>Bacillales</taxon>
        <taxon>Bacillaceae</taxon>
        <taxon>Salinibacillus</taxon>
    </lineage>
</organism>
<sequence>MRLRQEMPDLSGATATINGRRTKEELIGEEPVLIHFWSTSCGTCKKVMPKIHQIRDHYADYLNVVSVHMPRSESDKDIDHVKATANEYHITEPIFVDNDLTLTNAFKIKQVPAYFVFDKEGKLRHTQTGGNGLRMLTKRIQRVLSQR</sequence>
<evidence type="ECO:0000313" key="2">
    <source>
        <dbReference type="EMBL" id="GAA0494448.1"/>
    </source>
</evidence>
<dbReference type="PANTHER" id="PTHR42852">
    <property type="entry name" value="THIOL:DISULFIDE INTERCHANGE PROTEIN DSBE"/>
    <property type="match status" value="1"/>
</dbReference>
<name>A0ABN1BBW8_9BACI</name>
<dbReference type="CDD" id="cd02966">
    <property type="entry name" value="TlpA_like_family"/>
    <property type="match status" value="1"/>
</dbReference>
<dbReference type="Gene3D" id="3.40.30.10">
    <property type="entry name" value="Glutaredoxin"/>
    <property type="match status" value="1"/>
</dbReference>
<dbReference type="RefSeq" id="WP_343840741.1">
    <property type="nucleotide sequence ID" value="NZ_BAAADO010000004.1"/>
</dbReference>
<dbReference type="SUPFAM" id="SSF52833">
    <property type="entry name" value="Thioredoxin-like"/>
    <property type="match status" value="1"/>
</dbReference>
<accession>A0ABN1BBW8</accession>
<feature type="domain" description="Thioredoxin" evidence="1">
    <location>
        <begin position="1"/>
        <end position="145"/>
    </location>
</feature>
<evidence type="ECO:0000259" key="1">
    <source>
        <dbReference type="PROSITE" id="PS51352"/>
    </source>
</evidence>
<dbReference type="PROSITE" id="PS51352">
    <property type="entry name" value="THIOREDOXIN_2"/>
    <property type="match status" value="1"/>
</dbReference>
<protein>
    <submittedName>
        <fullName evidence="2">Thiol-disulfide oxidoreductase YkuV</fullName>
    </submittedName>
</protein>